<accession>A0A0A1CRP8</accession>
<geneLocation type="plasmid" evidence="1">
    <name>pFOS18</name>
</geneLocation>
<keyword evidence="1" id="KW-0614">Plasmid</keyword>
<dbReference type="AlphaFoldDB" id="A0A0A1CRP8"/>
<dbReference type="RefSeq" id="WP_020956906.1">
    <property type="nucleotide sequence ID" value="NC_023331.1"/>
</dbReference>
<gene>
    <name evidence="1" type="ORF">pFOS18_025</name>
</gene>
<proteinExistence type="predicted"/>
<dbReference type="EMBL" id="KJ653815">
    <property type="protein sequence ID" value="AIX99587.1"/>
    <property type="molecule type" value="Genomic_DNA"/>
</dbReference>
<organism evidence="1">
    <name type="scientific">Klebsiella pneumoniae</name>
    <dbReference type="NCBI Taxonomy" id="573"/>
    <lineage>
        <taxon>Bacteria</taxon>
        <taxon>Pseudomonadati</taxon>
        <taxon>Pseudomonadota</taxon>
        <taxon>Gammaproteobacteria</taxon>
        <taxon>Enterobacterales</taxon>
        <taxon>Enterobacteriaceae</taxon>
        <taxon>Klebsiella/Raoultella group</taxon>
        <taxon>Klebsiella</taxon>
        <taxon>Klebsiella pneumoniae complex</taxon>
    </lineage>
</organism>
<protein>
    <submittedName>
        <fullName evidence="1">Uncharacterized protein</fullName>
    </submittedName>
</protein>
<reference evidence="1" key="1">
    <citation type="journal article" date="2014" name="Int. J. Antimicrob. Agents">
        <title>Dissemination of a clone carrying a fosA3-harbouring plasmid mediates high fosfomycin resistance rate of KPC-producing Klebsiella pneumoniae in China.</title>
        <authorList>
            <person name="Jiang Y."/>
            <person name="Shen P."/>
            <person name="Wei Z."/>
            <person name="Liu L."/>
            <person name="He F."/>
            <person name="Shi K."/>
            <person name="Wang Y."/>
            <person name="Wang H."/>
            <person name="Yu Y."/>
        </authorList>
    </citation>
    <scope>NUCLEOTIDE SEQUENCE</scope>
    <source>
        <strain evidence="1">FOS18</strain>
        <plasmid evidence="1">pFOS18</plasmid>
    </source>
</reference>
<sequence>MKSILNLTYPATFKFYFTKAEIKDGKAFMNTYGISQTFTIKSHAELEKLIQTIAAKCVVNPSNVDFEIIG</sequence>
<evidence type="ECO:0000313" key="1">
    <source>
        <dbReference type="EMBL" id="AIX99587.1"/>
    </source>
</evidence>
<name>A0A0A1CRP8_KLEPN</name>